<evidence type="ECO:0000313" key="2">
    <source>
        <dbReference type="EMBL" id="SOD20476.1"/>
    </source>
</evidence>
<dbReference type="EMBL" id="OCMT01000005">
    <property type="protein sequence ID" value="SOD20476.1"/>
    <property type="molecule type" value="Genomic_DNA"/>
</dbReference>
<sequence length="221" mass="25388">MNDFYEKFRNRTSFDEHAEAISAHLDERYTSEELTVFHEIFSPDIHLDVYFVQSEKHNFNILLTAGMSTLAMTVPAAVENPQDYQFTELMLLLPKSVTFGKVTGDNPNDWLIAMLKEVARFPHHYDTWLAIGHTLQATADMEPYAENTDYTGVVVLPSVTFDEEFTSVQAGENLINIYSIFPLYADEMNYKIENGYNALLDKLIEKNAQEIFDDNRPNLLV</sequence>
<dbReference type="AlphaFoldDB" id="A0A286AEZ9"/>
<accession>A0A286AEZ9</accession>
<dbReference type="InterPro" id="IPR020941">
    <property type="entry name" value="SUFU-like_domain"/>
</dbReference>
<dbReference type="Proteomes" id="UP000219281">
    <property type="component" value="Unassembled WGS sequence"/>
</dbReference>
<feature type="domain" description="Suppressor of fused-like" evidence="1">
    <location>
        <begin position="45"/>
        <end position="217"/>
    </location>
</feature>
<dbReference type="RefSeq" id="WP_097133978.1">
    <property type="nucleotide sequence ID" value="NZ_OCMT01000005.1"/>
</dbReference>
<evidence type="ECO:0000313" key="3">
    <source>
        <dbReference type="Proteomes" id="UP000219281"/>
    </source>
</evidence>
<dbReference type="OrthoDB" id="4827574at2"/>
<organism evidence="2 3">
    <name type="scientific">Pedobacter xixiisoli</name>
    <dbReference type="NCBI Taxonomy" id="1476464"/>
    <lineage>
        <taxon>Bacteria</taxon>
        <taxon>Pseudomonadati</taxon>
        <taxon>Bacteroidota</taxon>
        <taxon>Sphingobacteriia</taxon>
        <taxon>Sphingobacteriales</taxon>
        <taxon>Sphingobacteriaceae</taxon>
        <taxon>Pedobacter</taxon>
    </lineage>
</organism>
<dbReference type="Pfam" id="PF05076">
    <property type="entry name" value="SUFU"/>
    <property type="match status" value="1"/>
</dbReference>
<reference evidence="3" key="1">
    <citation type="submission" date="2017-09" db="EMBL/GenBank/DDBJ databases">
        <authorList>
            <person name="Varghese N."/>
            <person name="Submissions S."/>
        </authorList>
    </citation>
    <scope>NUCLEOTIDE SEQUENCE [LARGE SCALE GENOMIC DNA]</scope>
    <source>
        <strain evidence="3">CGMCC 1.12803</strain>
    </source>
</reference>
<proteinExistence type="predicted"/>
<evidence type="ECO:0000259" key="1">
    <source>
        <dbReference type="Pfam" id="PF05076"/>
    </source>
</evidence>
<protein>
    <submittedName>
        <fullName evidence="2">Suppressor of fused protein (SUFU)</fullName>
    </submittedName>
</protein>
<keyword evidence="3" id="KW-1185">Reference proteome</keyword>
<name>A0A286AEZ9_9SPHI</name>
<gene>
    <name evidence="2" type="ORF">SAMN06297358_4199</name>
</gene>